<feature type="domain" description="Alpha-D-phosphohexomutase alpha/beta/alpha" evidence="19">
    <location>
        <begin position="325"/>
        <end position="449"/>
    </location>
</feature>
<dbReference type="RefSeq" id="WP_241712043.1">
    <property type="nucleotide sequence ID" value="NZ_JALBUF010000001.1"/>
</dbReference>
<keyword evidence="7" id="KW-0313">Glucose metabolism</keyword>
<evidence type="ECO:0000256" key="13">
    <source>
        <dbReference type="ARBA" id="ARBA00041398"/>
    </source>
</evidence>
<organism evidence="20 21">
    <name type="scientific">Sulfoacidibacillus ferrooxidans</name>
    <dbReference type="NCBI Taxonomy" id="2005001"/>
    <lineage>
        <taxon>Bacteria</taxon>
        <taxon>Bacillati</taxon>
        <taxon>Bacillota</taxon>
        <taxon>Bacilli</taxon>
        <taxon>Bacillales</taxon>
        <taxon>Alicyclobacillaceae</taxon>
        <taxon>Sulfoacidibacillus</taxon>
    </lineage>
</organism>
<evidence type="ECO:0000256" key="9">
    <source>
        <dbReference type="ARBA" id="ARBA00022723"/>
    </source>
</evidence>
<dbReference type="PRINTS" id="PR00509">
    <property type="entry name" value="PGMPMM"/>
</dbReference>
<dbReference type="Gene3D" id="3.30.310.50">
    <property type="entry name" value="Alpha-D-phosphohexomutase, C-terminal domain"/>
    <property type="match status" value="1"/>
</dbReference>
<dbReference type="InterPro" id="IPR036900">
    <property type="entry name" value="A-D-PHexomutase_C_sf"/>
</dbReference>
<comment type="pathway">
    <text evidence="4">Lipid metabolism.</text>
</comment>
<evidence type="ECO:0000256" key="10">
    <source>
        <dbReference type="ARBA" id="ARBA00022842"/>
    </source>
</evidence>
<dbReference type="AlphaFoldDB" id="A0A9X1VAN0"/>
<evidence type="ECO:0000259" key="16">
    <source>
        <dbReference type="Pfam" id="PF00408"/>
    </source>
</evidence>
<protein>
    <recommendedName>
        <fullName evidence="12">Phosphoglucomutase</fullName>
        <ecNumber evidence="6">5.4.2.2</ecNumber>
    </recommendedName>
    <alternativeName>
        <fullName evidence="14">Alpha-phosphoglucomutase</fullName>
    </alternativeName>
    <alternativeName>
        <fullName evidence="13">Glucose phosphomutase</fullName>
    </alternativeName>
</protein>
<dbReference type="InterPro" id="IPR005843">
    <property type="entry name" value="A-D-PHexomutase_C"/>
</dbReference>
<sequence>MNEYRWSAWLQQETLDLALRQELEQMIEDGRETELQECFMQDLQFGTGGMREKMGPGTNRMNVYTVRKASYGVAQWIVHHRPKHMWKLAIGYDGRRDSKRFAQEVACVVAAFGVHSYVFTEARPTPFLSFAVRELGCGGGVMVTASHNPPAYNGYKVYGSDGGQVLEADARQIISEMEGCGDLFSIPRLSIDDMQVANLVHDIGVQIETAYYQQISSLFHAEPDAEKRKVTIVYTPLHGTGAQPVVAALHQAGYQQVICVESQMPLDSAFTHVQSPNPEDASAYVEAIALAKSVSADIILATDPDADRVGLMVRTASGEYTLLTGNEVGGLLLYDLLKNRSNGELRAGSTAITTIVSSGFGEVVAKSFGVLTERVLTGFKYIGDKIGQYEKSGERAFVFGYEESVGYLVLPFVRDKDAVQTAVAIANMVVSCKRESGGVSEQLEQLYEQFGYFTDDLSGYLFTGLQGTKRMKALMETFREDGLQVSGFHLESIEDYRSLICTHVQDGSTTQLHLPSSDVLIFRFAKGHWIAIRPSGTEPKLKVYIGVTASTKHEAEEKRVALVQAVQQRITPFLR</sequence>
<dbReference type="InterPro" id="IPR005841">
    <property type="entry name" value="Alpha-D-phosphohexomutase_SF"/>
</dbReference>
<feature type="domain" description="Alpha-D-phosphohexomutase C-terminal" evidence="16">
    <location>
        <begin position="517"/>
        <end position="556"/>
    </location>
</feature>
<dbReference type="Proteomes" id="UP001139263">
    <property type="component" value="Unassembled WGS sequence"/>
</dbReference>
<keyword evidence="10 15" id="KW-0460">Magnesium</keyword>
<feature type="domain" description="Alpha-D-phosphohexomutase alpha/beta/alpha" evidence="17">
    <location>
        <begin position="44"/>
        <end position="178"/>
    </location>
</feature>
<keyword evidence="8" id="KW-0597">Phosphoprotein</keyword>
<dbReference type="PANTHER" id="PTHR45745">
    <property type="entry name" value="PHOSPHOMANNOMUTASE 45A"/>
    <property type="match status" value="1"/>
</dbReference>
<evidence type="ECO:0000259" key="19">
    <source>
        <dbReference type="Pfam" id="PF02880"/>
    </source>
</evidence>
<evidence type="ECO:0000256" key="6">
    <source>
        <dbReference type="ARBA" id="ARBA00012728"/>
    </source>
</evidence>
<dbReference type="Gene3D" id="3.40.120.10">
    <property type="entry name" value="Alpha-D-Glucose-1,6-Bisphosphate, subunit A, domain 3"/>
    <property type="match status" value="3"/>
</dbReference>
<evidence type="ECO:0000256" key="2">
    <source>
        <dbReference type="ARBA" id="ARBA00001946"/>
    </source>
</evidence>
<reference evidence="20" key="1">
    <citation type="submission" date="2022-03" db="EMBL/GenBank/DDBJ databases">
        <title>Draft Genome Sequence of Firmicute Strain S0AB, a Heterotrophic Iron/Sulfur-Oxidizing Extreme Acidophile.</title>
        <authorList>
            <person name="Vergara E."/>
            <person name="Pakostova E."/>
            <person name="Johnson D.B."/>
            <person name="Holmes D.S."/>
        </authorList>
    </citation>
    <scope>NUCLEOTIDE SEQUENCE</scope>
    <source>
        <strain evidence="20">S0AB</strain>
    </source>
</reference>
<comment type="similarity">
    <text evidence="5 15">Belongs to the phosphohexose mutase family.</text>
</comment>
<feature type="domain" description="Alpha-D-phosphohexomutase alpha/beta/alpha" evidence="18">
    <location>
        <begin position="210"/>
        <end position="312"/>
    </location>
</feature>
<dbReference type="InterPro" id="IPR005844">
    <property type="entry name" value="A-D-PHexomutase_a/b/a-I"/>
</dbReference>
<comment type="cofactor">
    <cofactor evidence="2">
        <name>Mg(2+)</name>
        <dbReference type="ChEBI" id="CHEBI:18420"/>
    </cofactor>
</comment>
<dbReference type="InterPro" id="IPR005845">
    <property type="entry name" value="A-D-PHexomutase_a/b/a-II"/>
</dbReference>
<evidence type="ECO:0000256" key="3">
    <source>
        <dbReference type="ARBA" id="ARBA00005164"/>
    </source>
</evidence>
<keyword evidence="7" id="KW-0119">Carbohydrate metabolism</keyword>
<evidence type="ECO:0000256" key="12">
    <source>
        <dbReference type="ARBA" id="ARBA00039995"/>
    </source>
</evidence>
<name>A0A9X1VAN0_9BACL</name>
<dbReference type="InterPro" id="IPR005846">
    <property type="entry name" value="A-D-PHexomutase_a/b/a-III"/>
</dbReference>
<comment type="caution">
    <text evidence="20">The sequence shown here is derived from an EMBL/GenBank/DDBJ whole genome shotgun (WGS) entry which is preliminary data.</text>
</comment>
<keyword evidence="21" id="KW-1185">Reference proteome</keyword>
<dbReference type="GO" id="GO:0006006">
    <property type="term" value="P:glucose metabolic process"/>
    <property type="evidence" value="ECO:0007669"/>
    <property type="project" value="UniProtKB-KW"/>
</dbReference>
<dbReference type="Pfam" id="PF02880">
    <property type="entry name" value="PGM_PMM_III"/>
    <property type="match status" value="1"/>
</dbReference>
<dbReference type="Pfam" id="PF00408">
    <property type="entry name" value="PGM_PMM_IV"/>
    <property type="match status" value="1"/>
</dbReference>
<evidence type="ECO:0000256" key="1">
    <source>
        <dbReference type="ARBA" id="ARBA00000443"/>
    </source>
</evidence>
<evidence type="ECO:0000256" key="4">
    <source>
        <dbReference type="ARBA" id="ARBA00005189"/>
    </source>
</evidence>
<proteinExistence type="inferred from homology"/>
<comment type="catalytic activity">
    <reaction evidence="1">
        <text>alpha-D-glucose 1-phosphate = alpha-D-glucose 6-phosphate</text>
        <dbReference type="Rhea" id="RHEA:23536"/>
        <dbReference type="ChEBI" id="CHEBI:58225"/>
        <dbReference type="ChEBI" id="CHEBI:58601"/>
        <dbReference type="EC" id="5.4.2.2"/>
    </reaction>
</comment>
<dbReference type="Pfam" id="PF02878">
    <property type="entry name" value="PGM_PMM_I"/>
    <property type="match status" value="1"/>
</dbReference>
<dbReference type="PROSITE" id="PS00710">
    <property type="entry name" value="PGM_PMM"/>
    <property type="match status" value="1"/>
</dbReference>
<dbReference type="InterPro" id="IPR016055">
    <property type="entry name" value="A-D-PHexomutase_a/b/a-I/II/III"/>
</dbReference>
<evidence type="ECO:0000256" key="14">
    <source>
        <dbReference type="ARBA" id="ARBA00041467"/>
    </source>
</evidence>
<keyword evidence="9 15" id="KW-0479">Metal-binding</keyword>
<accession>A0A9X1VAN0</accession>
<dbReference type="EC" id="5.4.2.2" evidence="6"/>
<dbReference type="GO" id="GO:0000287">
    <property type="term" value="F:magnesium ion binding"/>
    <property type="evidence" value="ECO:0007669"/>
    <property type="project" value="InterPro"/>
</dbReference>
<dbReference type="GO" id="GO:0004614">
    <property type="term" value="F:phosphoglucomutase activity"/>
    <property type="evidence" value="ECO:0007669"/>
    <property type="project" value="UniProtKB-EC"/>
</dbReference>
<dbReference type="SUPFAM" id="SSF53738">
    <property type="entry name" value="Phosphoglucomutase, first 3 domains"/>
    <property type="match status" value="3"/>
</dbReference>
<comment type="pathway">
    <text evidence="3">Glycolipid metabolism; diglucosyl-diacylglycerol biosynthesis.</text>
</comment>
<evidence type="ECO:0000259" key="18">
    <source>
        <dbReference type="Pfam" id="PF02879"/>
    </source>
</evidence>
<gene>
    <name evidence="20" type="primary">pgcA</name>
    <name evidence="20" type="ORF">MM817_00712</name>
</gene>
<dbReference type="GO" id="GO:0006166">
    <property type="term" value="P:purine ribonucleoside salvage"/>
    <property type="evidence" value="ECO:0007669"/>
    <property type="project" value="TreeGrafter"/>
</dbReference>
<keyword evidence="11 20" id="KW-0413">Isomerase</keyword>
<dbReference type="InterPro" id="IPR016066">
    <property type="entry name" value="A-D-PHexomutase_CS"/>
</dbReference>
<evidence type="ECO:0000256" key="8">
    <source>
        <dbReference type="ARBA" id="ARBA00022553"/>
    </source>
</evidence>
<dbReference type="CDD" id="cd05799">
    <property type="entry name" value="PGM2"/>
    <property type="match status" value="1"/>
</dbReference>
<dbReference type="Pfam" id="PF02879">
    <property type="entry name" value="PGM_PMM_II"/>
    <property type="match status" value="1"/>
</dbReference>
<evidence type="ECO:0000256" key="11">
    <source>
        <dbReference type="ARBA" id="ARBA00023235"/>
    </source>
</evidence>
<dbReference type="GO" id="GO:0008973">
    <property type="term" value="F:phosphopentomutase activity"/>
    <property type="evidence" value="ECO:0007669"/>
    <property type="project" value="TreeGrafter"/>
</dbReference>
<dbReference type="PANTHER" id="PTHR45745:SF1">
    <property type="entry name" value="PHOSPHOGLUCOMUTASE 2B-RELATED"/>
    <property type="match status" value="1"/>
</dbReference>
<evidence type="ECO:0000313" key="20">
    <source>
        <dbReference type="EMBL" id="MCI0182452.1"/>
    </source>
</evidence>
<dbReference type="EMBL" id="JALBUF010000001">
    <property type="protein sequence ID" value="MCI0182452.1"/>
    <property type="molecule type" value="Genomic_DNA"/>
</dbReference>
<evidence type="ECO:0000259" key="17">
    <source>
        <dbReference type="Pfam" id="PF02878"/>
    </source>
</evidence>
<evidence type="ECO:0000256" key="15">
    <source>
        <dbReference type="RuleBase" id="RU004326"/>
    </source>
</evidence>
<evidence type="ECO:0000256" key="5">
    <source>
        <dbReference type="ARBA" id="ARBA00010231"/>
    </source>
</evidence>
<evidence type="ECO:0000256" key="7">
    <source>
        <dbReference type="ARBA" id="ARBA00022526"/>
    </source>
</evidence>
<evidence type="ECO:0000313" key="21">
    <source>
        <dbReference type="Proteomes" id="UP001139263"/>
    </source>
</evidence>
<dbReference type="SUPFAM" id="SSF55957">
    <property type="entry name" value="Phosphoglucomutase, C-terminal domain"/>
    <property type="match status" value="1"/>
</dbReference>